<dbReference type="EMBL" id="FOMJ01000008">
    <property type="protein sequence ID" value="SFD74181.1"/>
    <property type="molecule type" value="Genomic_DNA"/>
</dbReference>
<comment type="function">
    <text evidence="1">Catalyzes the specific phosphorylation of 1,6-anhydro-N-acetylmuramic acid (anhMurNAc) with the simultaneous cleavage of the 1,6-anhydro ring, generating MurNAc-6-P. Is required for the utilization of anhMurNAc either imported from the medium or derived from its own cell wall murein, and thus plays a role in cell wall recycling.</text>
</comment>
<dbReference type="PANTHER" id="PTHR30605:SF0">
    <property type="entry name" value="ANHYDRO-N-ACETYLMURAMIC ACID KINASE"/>
    <property type="match status" value="1"/>
</dbReference>
<dbReference type="Gene3D" id="3.30.420.40">
    <property type="match status" value="2"/>
</dbReference>
<evidence type="ECO:0000256" key="1">
    <source>
        <dbReference type="HAMAP-Rule" id="MF_01270"/>
    </source>
</evidence>
<protein>
    <recommendedName>
        <fullName evidence="1">Anhydro-N-acetylmuramic acid kinase</fullName>
        <ecNumber evidence="1">2.7.1.170</ecNumber>
    </recommendedName>
    <alternativeName>
        <fullName evidence="1">AnhMurNAc kinase</fullName>
    </alternativeName>
</protein>
<dbReference type="GO" id="GO:0016773">
    <property type="term" value="F:phosphotransferase activity, alcohol group as acceptor"/>
    <property type="evidence" value="ECO:0007669"/>
    <property type="project" value="UniProtKB-UniRule"/>
</dbReference>
<evidence type="ECO:0000313" key="3">
    <source>
        <dbReference type="Proteomes" id="UP000198611"/>
    </source>
</evidence>
<dbReference type="RefSeq" id="WP_093428829.1">
    <property type="nucleotide sequence ID" value="NZ_FOMJ01000008.1"/>
</dbReference>
<comment type="pathway">
    <text evidence="1">Cell wall biogenesis; peptidoglycan recycling.</text>
</comment>
<keyword evidence="1" id="KW-0119">Carbohydrate metabolism</keyword>
<dbReference type="Proteomes" id="UP000198611">
    <property type="component" value="Unassembled WGS sequence"/>
</dbReference>
<comment type="catalytic activity">
    <reaction evidence="1">
        <text>1,6-anhydro-N-acetyl-beta-muramate + ATP + H2O = N-acetyl-D-muramate 6-phosphate + ADP + H(+)</text>
        <dbReference type="Rhea" id="RHEA:24952"/>
        <dbReference type="ChEBI" id="CHEBI:15377"/>
        <dbReference type="ChEBI" id="CHEBI:15378"/>
        <dbReference type="ChEBI" id="CHEBI:30616"/>
        <dbReference type="ChEBI" id="CHEBI:58690"/>
        <dbReference type="ChEBI" id="CHEBI:58722"/>
        <dbReference type="ChEBI" id="CHEBI:456216"/>
        <dbReference type="EC" id="2.7.1.170"/>
    </reaction>
</comment>
<feature type="binding site" evidence="1">
    <location>
        <begin position="12"/>
        <end position="19"/>
    </location>
    <ligand>
        <name>ATP</name>
        <dbReference type="ChEBI" id="CHEBI:30616"/>
    </ligand>
</feature>
<name>A0A1I1UTQ0_9GAMM</name>
<reference evidence="2 3" key="1">
    <citation type="submission" date="2016-10" db="EMBL/GenBank/DDBJ databases">
        <authorList>
            <person name="de Groot N.N."/>
        </authorList>
    </citation>
    <scope>NUCLEOTIDE SEQUENCE [LARGE SCALE GENOMIC DNA]</scope>
    <source>
        <strain evidence="2 3">HL3</strain>
    </source>
</reference>
<dbReference type="GO" id="GO:0097175">
    <property type="term" value="P:1,6-anhydro-N-acetyl-beta-muramic acid catabolic process"/>
    <property type="evidence" value="ECO:0007669"/>
    <property type="project" value="UniProtKB-UniRule"/>
</dbReference>
<dbReference type="SUPFAM" id="SSF53067">
    <property type="entry name" value="Actin-like ATPase domain"/>
    <property type="match status" value="1"/>
</dbReference>
<sequence length="363" mass="38105">MGADAYIGLMSGTSHDGIDAAVVTFDPAPNVITANTRPYSTDLADRLLSVTNEPRQAIDEVLGLDAQLGEAFGEAALAAITEAGIARQAIRAIGCHGHTLHHAPSGPHGNSWALGDPNWIAEATGLPVVADFRRRDIAAGGQGAPLAPAFHAFALGHPRENRAVVNLGGIANITLLPPAGPVSGFDTGPANTLLDSWVREHRGTPYDTDGTMAAAGTVIPELLESLRADPYFQRPSPKSTGREHFSREWLERFQPGRWRAVDVAATLAALTTTTVADALRPAGPERVLVCGGGVHNPVLMAGLREALPGTTVEGTRRHGLDPDMVEAAAFAWLARERLAGRPANEPAVTGARERVVLGGLYSP</sequence>
<dbReference type="HAMAP" id="MF_01270">
    <property type="entry name" value="AnhMurNAc_kinase"/>
    <property type="match status" value="1"/>
</dbReference>
<dbReference type="GO" id="GO:0016301">
    <property type="term" value="F:kinase activity"/>
    <property type="evidence" value="ECO:0007669"/>
    <property type="project" value="UniProtKB-KW"/>
</dbReference>
<dbReference type="GO" id="GO:0009254">
    <property type="term" value="P:peptidoglycan turnover"/>
    <property type="evidence" value="ECO:0007669"/>
    <property type="project" value="UniProtKB-UniRule"/>
</dbReference>
<dbReference type="InterPro" id="IPR043129">
    <property type="entry name" value="ATPase_NBD"/>
</dbReference>
<dbReference type="NCBIfam" id="NF007139">
    <property type="entry name" value="PRK09585.1-3"/>
    <property type="match status" value="1"/>
</dbReference>
<dbReference type="EC" id="2.7.1.170" evidence="1"/>
<gene>
    <name evidence="1" type="primary">anmK</name>
    <name evidence="2" type="ORF">SAMN05660831_02205</name>
</gene>
<evidence type="ECO:0000313" key="2">
    <source>
        <dbReference type="EMBL" id="SFD74181.1"/>
    </source>
</evidence>
<comment type="similarity">
    <text evidence="1">Belongs to the anhydro-N-acetylmuramic acid kinase family.</text>
</comment>
<keyword evidence="1" id="KW-0067">ATP-binding</keyword>
<dbReference type="UniPathway" id="UPA00544"/>
<accession>A0A1I1UTQ0</accession>
<dbReference type="InterPro" id="IPR005338">
    <property type="entry name" value="Anhydro_N_Ac-Mur_kinase"/>
</dbReference>
<dbReference type="OrthoDB" id="9763949at2"/>
<organism evidence="2 3">
    <name type="scientific">Thiohalospira halophila DSM 15071</name>
    <dbReference type="NCBI Taxonomy" id="1123397"/>
    <lineage>
        <taxon>Bacteria</taxon>
        <taxon>Pseudomonadati</taxon>
        <taxon>Pseudomonadota</taxon>
        <taxon>Gammaproteobacteria</taxon>
        <taxon>Thiohalospirales</taxon>
        <taxon>Thiohalospiraceae</taxon>
        <taxon>Thiohalospira</taxon>
    </lineage>
</organism>
<dbReference type="Pfam" id="PF03702">
    <property type="entry name" value="AnmK"/>
    <property type="match status" value="1"/>
</dbReference>
<dbReference type="UniPathway" id="UPA00343"/>
<dbReference type="GO" id="GO:0005524">
    <property type="term" value="F:ATP binding"/>
    <property type="evidence" value="ECO:0007669"/>
    <property type="project" value="UniProtKB-UniRule"/>
</dbReference>
<dbReference type="STRING" id="1123397.SAMN05660831_02205"/>
<keyword evidence="3" id="KW-1185">Reference proteome</keyword>
<keyword evidence="1" id="KW-0808">Transferase</keyword>
<dbReference type="CDD" id="cd24050">
    <property type="entry name" value="ASKHA_NBD_ANMK"/>
    <property type="match status" value="1"/>
</dbReference>
<comment type="pathway">
    <text evidence="1">Amino-sugar metabolism; 1,6-anhydro-N-acetylmuramate degradation.</text>
</comment>
<dbReference type="PANTHER" id="PTHR30605">
    <property type="entry name" value="ANHYDRO-N-ACETYLMURAMIC ACID KINASE"/>
    <property type="match status" value="1"/>
</dbReference>
<dbReference type="AlphaFoldDB" id="A0A1I1UTQ0"/>
<keyword evidence="1 2" id="KW-0418">Kinase</keyword>
<keyword evidence="1" id="KW-0547">Nucleotide-binding</keyword>
<dbReference type="GO" id="GO:0006040">
    <property type="term" value="P:amino sugar metabolic process"/>
    <property type="evidence" value="ECO:0007669"/>
    <property type="project" value="InterPro"/>
</dbReference>
<proteinExistence type="inferred from homology"/>